<feature type="compositionally biased region" description="Acidic residues" evidence="1">
    <location>
        <begin position="823"/>
        <end position="846"/>
    </location>
</feature>
<accession>A0A8K0VU80</accession>
<evidence type="ECO:0000313" key="4">
    <source>
        <dbReference type="Proteomes" id="UP000813461"/>
    </source>
</evidence>
<keyword evidence="4" id="KW-1185">Reference proteome</keyword>
<proteinExistence type="predicted"/>
<feature type="region of interest" description="Disordered" evidence="1">
    <location>
        <begin position="977"/>
        <end position="1017"/>
    </location>
</feature>
<feature type="compositionally biased region" description="Basic and acidic residues" evidence="1">
    <location>
        <begin position="994"/>
        <end position="1008"/>
    </location>
</feature>
<dbReference type="Pfam" id="PF20253">
    <property type="entry name" value="DUF6604"/>
    <property type="match status" value="1"/>
</dbReference>
<dbReference type="PANTHER" id="PTHR38795">
    <property type="entry name" value="DUF6604 DOMAIN-CONTAINING PROTEIN"/>
    <property type="match status" value="1"/>
</dbReference>
<evidence type="ECO:0000256" key="1">
    <source>
        <dbReference type="SAM" id="MobiDB-lite"/>
    </source>
</evidence>
<dbReference type="Proteomes" id="UP000813461">
    <property type="component" value="Unassembled WGS sequence"/>
</dbReference>
<name>A0A8K0VU80_9PLEO</name>
<feature type="compositionally biased region" description="Basic and acidic residues" evidence="1">
    <location>
        <begin position="847"/>
        <end position="856"/>
    </location>
</feature>
<comment type="caution">
    <text evidence="3">The sequence shown here is derived from an EMBL/GenBank/DDBJ whole genome shotgun (WGS) entry which is preliminary data.</text>
</comment>
<protein>
    <recommendedName>
        <fullName evidence="2">DUF6604 domain-containing protein</fullName>
    </recommendedName>
</protein>
<feature type="region of interest" description="Disordered" evidence="1">
    <location>
        <begin position="821"/>
        <end position="856"/>
    </location>
</feature>
<evidence type="ECO:0000313" key="3">
    <source>
        <dbReference type="EMBL" id="KAH7077094.1"/>
    </source>
</evidence>
<dbReference type="InterPro" id="IPR046539">
    <property type="entry name" value="DUF6604"/>
</dbReference>
<evidence type="ECO:0000259" key="2">
    <source>
        <dbReference type="Pfam" id="PF20253"/>
    </source>
</evidence>
<organism evidence="3 4">
    <name type="scientific">Paraphoma chrysanthemicola</name>
    <dbReference type="NCBI Taxonomy" id="798071"/>
    <lineage>
        <taxon>Eukaryota</taxon>
        <taxon>Fungi</taxon>
        <taxon>Dikarya</taxon>
        <taxon>Ascomycota</taxon>
        <taxon>Pezizomycotina</taxon>
        <taxon>Dothideomycetes</taxon>
        <taxon>Pleosporomycetidae</taxon>
        <taxon>Pleosporales</taxon>
        <taxon>Pleosporineae</taxon>
        <taxon>Phaeosphaeriaceae</taxon>
        <taxon>Paraphoma</taxon>
    </lineage>
</organism>
<feature type="non-terminal residue" evidence="3">
    <location>
        <position position="1163"/>
    </location>
</feature>
<dbReference type="AlphaFoldDB" id="A0A8K0VU80"/>
<dbReference type="OrthoDB" id="5238236at2759"/>
<gene>
    <name evidence="3" type="ORF">FB567DRAFT_477618</name>
</gene>
<dbReference type="PANTHER" id="PTHR38795:SF1">
    <property type="entry name" value="DUF6604 DOMAIN-CONTAINING PROTEIN"/>
    <property type="match status" value="1"/>
</dbReference>
<reference evidence="3" key="1">
    <citation type="journal article" date="2021" name="Nat. Commun.">
        <title>Genetic determinants of endophytism in the Arabidopsis root mycobiome.</title>
        <authorList>
            <person name="Mesny F."/>
            <person name="Miyauchi S."/>
            <person name="Thiergart T."/>
            <person name="Pickel B."/>
            <person name="Atanasova L."/>
            <person name="Karlsson M."/>
            <person name="Huettel B."/>
            <person name="Barry K.W."/>
            <person name="Haridas S."/>
            <person name="Chen C."/>
            <person name="Bauer D."/>
            <person name="Andreopoulos W."/>
            <person name="Pangilinan J."/>
            <person name="LaButti K."/>
            <person name="Riley R."/>
            <person name="Lipzen A."/>
            <person name="Clum A."/>
            <person name="Drula E."/>
            <person name="Henrissat B."/>
            <person name="Kohler A."/>
            <person name="Grigoriev I.V."/>
            <person name="Martin F.M."/>
            <person name="Hacquard S."/>
        </authorList>
    </citation>
    <scope>NUCLEOTIDE SEQUENCE</scope>
    <source>
        <strain evidence="3">MPI-SDFR-AT-0120</strain>
    </source>
</reference>
<dbReference type="EMBL" id="JAGMVJ010000018">
    <property type="protein sequence ID" value="KAH7077094.1"/>
    <property type="molecule type" value="Genomic_DNA"/>
</dbReference>
<feature type="domain" description="DUF6604" evidence="2">
    <location>
        <begin position="14"/>
        <end position="256"/>
    </location>
</feature>
<sequence>MDYYKQNELPENVRRYKIYTDSFQDWLLKTAANRNVEYAKQVAEQAKRRKGKKTHKMSVEQQERLIDAIAETKQPLTDISGIRDLDDAIRLRKEVFQYHKVNDTADTGHAFFNFALEGAKQKFAALIAFIPVALKSHDITDDISIHLVDHFRDANSDEDEELKAIIKSHGSDVPGKVEKTARLALEALPDRKPFTREEKILQQRLLILCFLYLLNRIRAVIREVWVLFRHSKITAVTAALVTDLAMSHIQQSVSALVEELDDIGERPNPLPIMVKELCIALSQQSPSKQLDDQALHHLFCVEAINHINAYVSKRATGRASKLSRPDDRHPYMPFLQFYDIILRDKIKLPLWDKFTEDILRDPKGSSDWLSFGFQIMLDVQEIVRGDRLMLYRDVMEHALDIATLMRVHIEYEDRMWAMGKKPDYMSQGCTKFSNVFIGPLNSLLEWLQVLVKAKEGGSTPNSLTIDVFASVQATMSGLAMSYFGTLYQSISISKVKWFLTSLCHLYNAARQVGGLGLAWADLDFIVHMHGPKRIFVGDTPTDPNDFQNRALLAMCVSSRYLASDHNRSGTTAPITQKYLHHKHGPVPEFPLEEKIRAYYKSDQQNSRWMKRHNVFNHLHQLVQIAQESDEPGSTDDAEFQELQTTFSKLVTKIAPPKRKKKVKSRVSIPQISDLDDTHTPLLRRMGSELQSHELHSNFDYLSLYRRGFGLALKLRKEVLFDETMQIARRGDISKNQNPDCYNLILDLFERLKIKPKAKDVKVKGDELSTDVVALDQLKRVAKIMEGVIQSEGSVELDRAKLRVQRDWAGLKKSYAAEDALQGENDDGYGLDEIDGDSSVDSEDEPDPEHFVDADKLSHLRRTVEALPPGSWPEDDGIDPAIESQLIHETSVPSDAEPDSSSLPDLCTAAVAKDNDSTERHRTGTSSLIDDFLDDFASPLGSETEAGTKKHHQAYVLDELDEILHAHDATLISTTSCERVGSEEATDYQAGSEISPKEVETSESNHHNTADASITNEPGGNYKKAIDLIEAEHEFPRNIPEPSITAFIPDHLHKPALISNPSGIFHRLKFSSTVSRRHLVSLKRTSPATVSLVLTRRRWGFPHRLAGTPKKHFVSMRCYALCILARNLLGKESRSQRRVRDAARIVKERKKGRSYDLHAAWNLA</sequence>